<dbReference type="GO" id="GO:0016491">
    <property type="term" value="F:oxidoreductase activity"/>
    <property type="evidence" value="ECO:0007669"/>
    <property type="project" value="InterPro"/>
</dbReference>
<keyword evidence="3" id="KW-1185">Reference proteome</keyword>
<dbReference type="AlphaFoldDB" id="A0A6B2JNT0"/>
<evidence type="ECO:0000259" key="1">
    <source>
        <dbReference type="SMART" id="SM00829"/>
    </source>
</evidence>
<feature type="domain" description="Enoyl reductase (ER)" evidence="1">
    <location>
        <begin position="7"/>
        <end position="284"/>
    </location>
</feature>
<dbReference type="Pfam" id="PF13602">
    <property type="entry name" value="ADH_zinc_N_2"/>
    <property type="match status" value="1"/>
</dbReference>
<dbReference type="PANTHER" id="PTHR44013:SF1">
    <property type="entry name" value="ZINC-TYPE ALCOHOL DEHYDROGENASE-LIKE PROTEIN C16A3.02C"/>
    <property type="match status" value="1"/>
</dbReference>
<comment type="caution">
    <text evidence="2">The sequence shown here is derived from an EMBL/GenBank/DDBJ whole genome shotgun (WGS) entry which is preliminary data.</text>
</comment>
<protein>
    <submittedName>
        <fullName evidence="2">NAD(P)-dependent alcohol dehydrogenase</fullName>
    </submittedName>
</protein>
<organism evidence="2 3">
    <name type="scientific">Pseudoroseicyclus tamaricis</name>
    <dbReference type="NCBI Taxonomy" id="2705421"/>
    <lineage>
        <taxon>Bacteria</taxon>
        <taxon>Pseudomonadati</taxon>
        <taxon>Pseudomonadota</taxon>
        <taxon>Alphaproteobacteria</taxon>
        <taxon>Rhodobacterales</taxon>
        <taxon>Paracoccaceae</taxon>
        <taxon>Pseudoroseicyclus</taxon>
    </lineage>
</organism>
<evidence type="ECO:0000313" key="2">
    <source>
        <dbReference type="EMBL" id="NDU99639.1"/>
    </source>
</evidence>
<dbReference type="InterPro" id="IPR036291">
    <property type="entry name" value="NAD(P)-bd_dom_sf"/>
</dbReference>
<dbReference type="Gene3D" id="3.90.180.10">
    <property type="entry name" value="Medium-chain alcohol dehydrogenases, catalytic domain"/>
    <property type="match status" value="1"/>
</dbReference>
<accession>A0A6B2JNT0</accession>
<dbReference type="PANTHER" id="PTHR44013">
    <property type="entry name" value="ZINC-TYPE ALCOHOL DEHYDROGENASE-LIKE PROTEIN C16A3.02C"/>
    <property type="match status" value="1"/>
</dbReference>
<dbReference type="EMBL" id="JAAGAB010000001">
    <property type="protein sequence ID" value="NDU99639.1"/>
    <property type="molecule type" value="Genomic_DNA"/>
</dbReference>
<dbReference type="Gene3D" id="3.40.50.720">
    <property type="entry name" value="NAD(P)-binding Rossmann-like Domain"/>
    <property type="match status" value="1"/>
</dbReference>
<dbReference type="InterPro" id="IPR020843">
    <property type="entry name" value="ER"/>
</dbReference>
<dbReference type="InterPro" id="IPR052733">
    <property type="entry name" value="Chloroplast_QOR"/>
</dbReference>
<reference evidence="2 3" key="1">
    <citation type="submission" date="2020-02" db="EMBL/GenBank/DDBJ databases">
        <title>Pseudoroseicyclus tamarix, sp. nov., isolated from offshore sediment of a Tamarix chinensis forest.</title>
        <authorList>
            <person name="Gai Y."/>
        </authorList>
    </citation>
    <scope>NUCLEOTIDE SEQUENCE [LARGE SCALE GENOMIC DNA]</scope>
    <source>
        <strain evidence="2 3">CLL3-39</strain>
    </source>
</reference>
<dbReference type="Pfam" id="PF08240">
    <property type="entry name" value="ADH_N"/>
    <property type="match status" value="1"/>
</dbReference>
<gene>
    <name evidence="2" type="ORF">GZA08_01465</name>
</gene>
<evidence type="ECO:0000313" key="3">
    <source>
        <dbReference type="Proteomes" id="UP000474757"/>
    </source>
</evidence>
<dbReference type="InterPro" id="IPR011032">
    <property type="entry name" value="GroES-like_sf"/>
</dbReference>
<dbReference type="SUPFAM" id="SSF51735">
    <property type="entry name" value="NAD(P)-binding Rossmann-fold domains"/>
    <property type="match status" value="1"/>
</dbReference>
<dbReference type="Proteomes" id="UP000474757">
    <property type="component" value="Unassembled WGS sequence"/>
</dbReference>
<dbReference type="SMART" id="SM00829">
    <property type="entry name" value="PKS_ER"/>
    <property type="match status" value="1"/>
</dbReference>
<dbReference type="CDD" id="cd08267">
    <property type="entry name" value="MDR1"/>
    <property type="match status" value="1"/>
</dbReference>
<dbReference type="SUPFAM" id="SSF50129">
    <property type="entry name" value="GroES-like"/>
    <property type="match status" value="1"/>
</dbReference>
<sequence length="286" mass="29436">MKVTACGANASDWERLTGRPAYARMPRLFSSGVRVPGSDVVGVVEAVGAGVEGFAPGMRVVADTFEYWGGFAEYCAAPAELWRPVPEGVSDVTAAALPQSGAIALDGMAGVGAGDAVLINGAGGGSGPLAVQLALAAGAEVTAVDNAGKAEALRSLGVQRVLDYREVDFAAEGRRYDLILDLFGSRRMGAVRRALTPGGAYRMVGGEMGAFWSAVAGMARGADRQGRRAGLMIARMGPTHLPELLRRAEAGELRPLIGEVAPLEESIGALTRMGAGEISGKLVIVP</sequence>
<proteinExistence type="predicted"/>
<name>A0A6B2JNT0_9RHOB</name>
<dbReference type="InterPro" id="IPR013154">
    <property type="entry name" value="ADH-like_N"/>
</dbReference>